<sequence>TINPFTDVNECENGQTNLCGKYAFCINTKGSYSCHCKQGFVGDGFNCTAIIPHPSAWFPLNGTYDTSEIQNRTPSGSKGHNVFLSLGPDGTQDGSYFFRGAGNSHIIFSDINLDTRGSITILCWLYTYKNNFETVFLQYKNATFSLFNKTLYASKNASLNGRYLTGTLAEKGWVFVGVSYNKTSAKAHLWIDGNKVNSTGLPADFIFPGSHFLKLGGNNFKGKITQLMLFKSALTQEQIQGIKGRINLPAIFFNSAIISSNLFYRSALAPFLAPLFVQVVEQSTTKLKMLKDAASYKHQETIPEEMPSVSGAQLDTVHCEVSSTMMGETQSLSSQSSQGTGNILSGPEGEADTLSSQSSQSTLPEKEIGIWLDEKEEQHAKRQTLNDTVSTLTDGRVSPLLSTLNTEWDDISSTQQKYYTRKAREIFAATLSVVSPGQEEALWESLRREPILENEGTSAKKRKYFDVKSDLIDGLIEAHNQAHSWQTKRQILSLFANDFSRLELQKMIPGLSKWRIDQARNHATETGKGQPILEKPIYRARIETAKVDHFLDYISRPELLQDVAFGTKTLKLDSGERVIIPAVVRTLIPPRIIQQYICYCKQEQFQPASETSLYRILDVCSASMQKSLQGLDNVTAEGTEAIDNLTKMIETLVENGAEEGWGKTTECKVKEVKRYFKTDFKAHMSREEHCADHCTTYSLSDPKNTEFKGECKHKHDVECERCESLEDVLKDVKGKINNIDIDEEQRKRIYFDYKQHEAAIKAWEAHLVRTVLQEEAKQAALDKLDDETCLIINNYAVASIFEHLFQTIKAEYQSISKAFVRSDNAGCYHNGPLILCLHEVAKNAGVNLIRYDFSEPQAGKDICDRKTAPMKAHIRRFVNENNDVTTAEEMKKALESHGGLRGCRVAVVEIDPSKDLHEANKIPDISLLYNFKFEDGGIRVWKAYNIGESKLLNYKNLQIQPQEIASLFVKQPFGPRQKECGVIGERVASQSEIFSCSESACVLTFKSEREAQAHMDSGKHVKELESVSLYDTIRLRWAERVTGISSVAEEASAVFAHEESASSKTKASSMGWALRATQKRPRLGEKVKAFLIEKFEAGERSGTKADPLSVSREMKFKRDDKGELVFQPEEWKTAKKIKSFFSRYSAKLKQQGVSTPKDMGGSQPEVDEEMADDIEALEFETAMQNLRQAVYNDLKIPEHPIEVNQFNICKLMQEGKLKALKLQDLKAICATIGLPPEGSQARKKSFVEPLKELSPVHLATGERL</sequence>
<dbReference type="FunFam" id="2.10.25.10:FF:000038">
    <property type="entry name" value="Fibrillin 2"/>
    <property type="match status" value="1"/>
</dbReference>
<dbReference type="Pfam" id="PF07645">
    <property type="entry name" value="EGF_CA"/>
    <property type="match status" value="1"/>
</dbReference>
<proteinExistence type="predicted"/>
<comment type="caution">
    <text evidence="8">The sequence shown here is derived from an EMBL/GenBank/DDBJ whole genome shotgun (WGS) entry which is preliminary data.</text>
</comment>
<evidence type="ECO:0000256" key="2">
    <source>
        <dbReference type="ARBA" id="ARBA00022729"/>
    </source>
</evidence>
<dbReference type="InterPro" id="IPR013087">
    <property type="entry name" value="Znf_C2H2_type"/>
</dbReference>
<dbReference type="SMART" id="SM00179">
    <property type="entry name" value="EGF_CA"/>
    <property type="match status" value="1"/>
</dbReference>
<feature type="region of interest" description="Disordered" evidence="6">
    <location>
        <begin position="325"/>
        <end position="364"/>
    </location>
</feature>
<dbReference type="SUPFAM" id="SSF49899">
    <property type="entry name" value="Concanavalin A-like lectins/glucanases"/>
    <property type="match status" value="1"/>
</dbReference>
<dbReference type="GO" id="GO:0005509">
    <property type="term" value="F:calcium ion binding"/>
    <property type="evidence" value="ECO:0007669"/>
    <property type="project" value="InterPro"/>
</dbReference>
<dbReference type="PROSITE" id="PS01187">
    <property type="entry name" value="EGF_CA"/>
    <property type="match status" value="1"/>
</dbReference>
<gene>
    <name evidence="8" type="ORF">P5673_025941</name>
</gene>
<evidence type="ECO:0000313" key="8">
    <source>
        <dbReference type="EMBL" id="KAK2552784.1"/>
    </source>
</evidence>
<dbReference type="PROSITE" id="PS00010">
    <property type="entry name" value="ASX_HYDROXYL"/>
    <property type="match status" value="1"/>
</dbReference>
<dbReference type="PANTHER" id="PTHR33845">
    <property type="entry name" value="C2H2-TYPE DOMAIN-CONTAINING PROTEIN"/>
    <property type="match status" value="1"/>
</dbReference>
<protein>
    <recommendedName>
        <fullName evidence="7">EGF-like domain-containing protein</fullName>
    </recommendedName>
</protein>
<feature type="domain" description="EGF-like" evidence="7">
    <location>
        <begin position="7"/>
        <end position="48"/>
    </location>
</feature>
<dbReference type="Gene3D" id="2.10.25.10">
    <property type="entry name" value="Laminin"/>
    <property type="match status" value="1"/>
</dbReference>
<evidence type="ECO:0000256" key="5">
    <source>
        <dbReference type="PROSITE-ProRule" id="PRU00076"/>
    </source>
</evidence>
<comment type="caution">
    <text evidence="5">Lacks conserved residue(s) required for the propagation of feature annotation.</text>
</comment>
<dbReference type="Pfam" id="PF13385">
    <property type="entry name" value="Laminin_G_3"/>
    <property type="match status" value="1"/>
</dbReference>
<dbReference type="InterPro" id="IPR013320">
    <property type="entry name" value="ConA-like_dom_sf"/>
</dbReference>
<dbReference type="SUPFAM" id="SSF57196">
    <property type="entry name" value="EGF/Laminin"/>
    <property type="match status" value="1"/>
</dbReference>
<keyword evidence="2" id="KW-0732">Signal</keyword>
<feature type="compositionally biased region" description="Low complexity" evidence="6">
    <location>
        <begin position="353"/>
        <end position="363"/>
    </location>
</feature>
<dbReference type="InterPro" id="IPR018097">
    <property type="entry name" value="EGF_Ca-bd_CS"/>
</dbReference>
<dbReference type="Proteomes" id="UP001249851">
    <property type="component" value="Unassembled WGS sequence"/>
</dbReference>
<evidence type="ECO:0000256" key="4">
    <source>
        <dbReference type="ARBA" id="ARBA00023157"/>
    </source>
</evidence>
<feature type="non-terminal residue" evidence="8">
    <location>
        <position position="1"/>
    </location>
</feature>
<keyword evidence="1 5" id="KW-0245">EGF-like domain</keyword>
<reference evidence="8" key="2">
    <citation type="journal article" date="2023" name="Science">
        <title>Genomic signatures of disease resistance in endangered staghorn corals.</title>
        <authorList>
            <person name="Vollmer S.V."/>
            <person name="Selwyn J.D."/>
            <person name="Despard B.A."/>
            <person name="Roesel C.L."/>
        </authorList>
    </citation>
    <scope>NUCLEOTIDE SEQUENCE</scope>
    <source>
        <strain evidence="8">K2</strain>
    </source>
</reference>
<dbReference type="CDD" id="cd00054">
    <property type="entry name" value="EGF_CA"/>
    <property type="match status" value="1"/>
</dbReference>
<evidence type="ECO:0000259" key="7">
    <source>
        <dbReference type="PROSITE" id="PS50026"/>
    </source>
</evidence>
<keyword evidence="3" id="KW-0677">Repeat</keyword>
<accession>A0AAD9UWP5</accession>
<reference evidence="8" key="1">
    <citation type="journal article" date="2023" name="G3 (Bethesda)">
        <title>Whole genome assembly and annotation of the endangered Caribbean coral Acropora cervicornis.</title>
        <authorList>
            <person name="Selwyn J.D."/>
            <person name="Vollmer S.V."/>
        </authorList>
    </citation>
    <scope>NUCLEOTIDE SEQUENCE</scope>
    <source>
        <strain evidence="8">K2</strain>
    </source>
</reference>
<keyword evidence="4" id="KW-1015">Disulfide bond</keyword>
<evidence type="ECO:0000256" key="1">
    <source>
        <dbReference type="ARBA" id="ARBA00022536"/>
    </source>
</evidence>
<evidence type="ECO:0000256" key="6">
    <source>
        <dbReference type="SAM" id="MobiDB-lite"/>
    </source>
</evidence>
<dbReference type="EMBL" id="JARQWQ010000083">
    <property type="protein sequence ID" value="KAK2552784.1"/>
    <property type="molecule type" value="Genomic_DNA"/>
</dbReference>
<dbReference type="InterPro" id="IPR000152">
    <property type="entry name" value="EGF-type_Asp/Asn_hydroxyl_site"/>
</dbReference>
<dbReference type="InterPro" id="IPR001881">
    <property type="entry name" value="EGF-like_Ca-bd_dom"/>
</dbReference>
<evidence type="ECO:0000313" key="9">
    <source>
        <dbReference type="Proteomes" id="UP001249851"/>
    </source>
</evidence>
<organism evidence="8 9">
    <name type="scientific">Acropora cervicornis</name>
    <name type="common">Staghorn coral</name>
    <dbReference type="NCBI Taxonomy" id="6130"/>
    <lineage>
        <taxon>Eukaryota</taxon>
        <taxon>Metazoa</taxon>
        <taxon>Cnidaria</taxon>
        <taxon>Anthozoa</taxon>
        <taxon>Hexacorallia</taxon>
        <taxon>Scleractinia</taxon>
        <taxon>Astrocoeniina</taxon>
        <taxon>Acroporidae</taxon>
        <taxon>Acropora</taxon>
    </lineage>
</organism>
<dbReference type="PROSITE" id="PS00028">
    <property type="entry name" value="ZINC_FINGER_C2H2_1"/>
    <property type="match status" value="1"/>
</dbReference>
<dbReference type="PANTHER" id="PTHR33845:SF1">
    <property type="entry name" value="C2H2-TYPE DOMAIN-CONTAINING PROTEIN"/>
    <property type="match status" value="1"/>
</dbReference>
<dbReference type="SMART" id="SM00181">
    <property type="entry name" value="EGF"/>
    <property type="match status" value="1"/>
</dbReference>
<dbReference type="InterPro" id="IPR049883">
    <property type="entry name" value="NOTCH1_EGF-like"/>
</dbReference>
<keyword evidence="9" id="KW-1185">Reference proteome</keyword>
<evidence type="ECO:0000256" key="3">
    <source>
        <dbReference type="ARBA" id="ARBA00022737"/>
    </source>
</evidence>
<dbReference type="AlphaFoldDB" id="A0AAD9UWP5"/>
<dbReference type="Gene3D" id="2.60.120.200">
    <property type="match status" value="1"/>
</dbReference>
<name>A0AAD9UWP5_ACRCE</name>
<dbReference type="PROSITE" id="PS01186">
    <property type="entry name" value="EGF_2"/>
    <property type="match status" value="1"/>
</dbReference>
<dbReference type="PROSITE" id="PS50026">
    <property type="entry name" value="EGF_3"/>
    <property type="match status" value="1"/>
</dbReference>
<dbReference type="InterPro" id="IPR000742">
    <property type="entry name" value="EGF"/>
</dbReference>